<keyword evidence="5" id="KW-0808">Transferase</keyword>
<feature type="domain" description="RING-type" evidence="8">
    <location>
        <begin position="785"/>
        <end position="828"/>
    </location>
</feature>
<evidence type="ECO:0000313" key="10">
    <source>
        <dbReference type="Proteomes" id="UP001054902"/>
    </source>
</evidence>
<dbReference type="Gene3D" id="3.30.40.10">
    <property type="entry name" value="Zinc/RING finger domain, C3HC4 (zinc finger)"/>
    <property type="match status" value="1"/>
</dbReference>
<dbReference type="GO" id="GO:0016567">
    <property type="term" value="P:protein ubiquitination"/>
    <property type="evidence" value="ECO:0007669"/>
    <property type="project" value="InterPro"/>
</dbReference>
<dbReference type="Gene3D" id="3.30.390.130">
    <property type="match status" value="1"/>
</dbReference>
<dbReference type="GO" id="GO:0007219">
    <property type="term" value="P:Notch signaling pathway"/>
    <property type="evidence" value="ECO:0007669"/>
    <property type="project" value="InterPro"/>
</dbReference>
<dbReference type="InterPro" id="IPR013083">
    <property type="entry name" value="Znf_RING/FYVE/PHD"/>
</dbReference>
<dbReference type="InterPro" id="IPR001841">
    <property type="entry name" value="Znf_RING"/>
</dbReference>
<dbReference type="Proteomes" id="UP001054902">
    <property type="component" value="Unassembled WGS sequence"/>
</dbReference>
<keyword evidence="7" id="KW-0862">Zinc</keyword>
<evidence type="ECO:0000313" key="9">
    <source>
        <dbReference type="EMBL" id="GFH49952.1"/>
    </source>
</evidence>
<evidence type="ECO:0000256" key="2">
    <source>
        <dbReference type="ARBA" id="ARBA00004906"/>
    </source>
</evidence>
<dbReference type="InterPro" id="IPR039398">
    <property type="entry name" value="Deltex_fam"/>
</dbReference>
<keyword evidence="6" id="KW-0479">Metal-binding</keyword>
<dbReference type="InterPro" id="IPR039399">
    <property type="entry name" value="Deltex_C_sf"/>
</dbReference>
<evidence type="ECO:0000256" key="7">
    <source>
        <dbReference type="PROSITE-ProRule" id="PRU00175"/>
    </source>
</evidence>
<proteinExistence type="inferred from homology"/>
<evidence type="ECO:0000256" key="5">
    <source>
        <dbReference type="ARBA" id="ARBA00022679"/>
    </source>
</evidence>
<dbReference type="GO" id="GO:0008270">
    <property type="term" value="F:zinc ion binding"/>
    <property type="evidence" value="ECO:0007669"/>
    <property type="project" value="UniProtKB-KW"/>
</dbReference>
<name>A0AAD3H460_9STRA</name>
<evidence type="ECO:0000256" key="1">
    <source>
        <dbReference type="ARBA" id="ARBA00000900"/>
    </source>
</evidence>
<dbReference type="EMBL" id="BLLK01000038">
    <property type="protein sequence ID" value="GFH49952.1"/>
    <property type="molecule type" value="Genomic_DNA"/>
</dbReference>
<comment type="caution">
    <text evidence="9">The sequence shown here is derived from an EMBL/GenBank/DDBJ whole genome shotgun (WGS) entry which is preliminary data.</text>
</comment>
<dbReference type="SMART" id="SM00184">
    <property type="entry name" value="RING"/>
    <property type="match status" value="1"/>
</dbReference>
<evidence type="ECO:0000256" key="6">
    <source>
        <dbReference type="ARBA" id="ARBA00022723"/>
    </source>
</evidence>
<dbReference type="PROSITE" id="PS50089">
    <property type="entry name" value="ZF_RING_2"/>
    <property type="match status" value="1"/>
</dbReference>
<dbReference type="AlphaFoldDB" id="A0AAD3H460"/>
<evidence type="ECO:0000256" key="3">
    <source>
        <dbReference type="ARBA" id="ARBA00009413"/>
    </source>
</evidence>
<keyword evidence="10" id="KW-1185">Reference proteome</keyword>
<comment type="catalytic activity">
    <reaction evidence="1">
        <text>S-ubiquitinyl-[E2 ubiquitin-conjugating enzyme]-L-cysteine + [acceptor protein]-L-lysine = [E2 ubiquitin-conjugating enzyme]-L-cysteine + N(6)-ubiquitinyl-[acceptor protein]-L-lysine.</text>
        <dbReference type="EC" id="2.3.2.27"/>
    </reaction>
</comment>
<comment type="similarity">
    <text evidence="3">Belongs to the Deltex family.</text>
</comment>
<gene>
    <name evidence="9" type="ORF">CTEN210_06428</name>
</gene>
<dbReference type="PANTHER" id="PTHR12622">
    <property type="entry name" value="DELTEX-RELATED"/>
    <property type="match status" value="1"/>
</dbReference>
<evidence type="ECO:0000259" key="8">
    <source>
        <dbReference type="PROSITE" id="PS50089"/>
    </source>
</evidence>
<organism evidence="9 10">
    <name type="scientific">Chaetoceros tenuissimus</name>
    <dbReference type="NCBI Taxonomy" id="426638"/>
    <lineage>
        <taxon>Eukaryota</taxon>
        <taxon>Sar</taxon>
        <taxon>Stramenopiles</taxon>
        <taxon>Ochrophyta</taxon>
        <taxon>Bacillariophyta</taxon>
        <taxon>Coscinodiscophyceae</taxon>
        <taxon>Chaetocerotophycidae</taxon>
        <taxon>Chaetocerotales</taxon>
        <taxon>Chaetocerotaceae</taxon>
        <taxon>Chaetoceros</taxon>
    </lineage>
</organism>
<sequence length="980" mass="111151">MQTIVSALDTSEEIESSREDDVYTYEYSDDDDDPFEKRYYDAKALKGLHPNRAMENFQSLIDTELCNSSIVLLKFKSMKQMTKLKLRERDYSSVFDLYKRLLEYICTNTSSNSLDDNYASNSIEKMLNRIFAVQDSGKESYISFAHQIYNETFGAFNTIRNRKPCKPNERLWIKVTIQYSYILYTSKEEDKLATLVRELSQFLKNNLRLSLSITNYNLHPKTLIDVLEIQLCLLQKDESSLKRIYELNEITLGCLLSDYQCELGLIHQNAGEIYMKSSTAPDYDKAYSSFSEACKCYRSACDLSARVRCLKMLYIIKMLQGSSSGPQEISLEDIRPSDFLPTLVKIFDAFQREDIQQVEKLIAGIDEKSVEKEFLAKVRLCLQKKILLKELPETSKVHFWTLYKKLNHLPYSKIIDLINIMKVEKKLKGQVIGNQYVGSQFQPSQIPAQSTSQGIIGSSFVAENNQICKKLILKSTNGETITTESAVAKSPSDFFDWPNPDEDCIVDIASTLTKGITNIILEARAKYPSFAQHIDITSFDFDELGQQLIRFLNQQVEFKARNVSSFIDSGIHYTKQLYAASIRSTGLRCSVSGRFGPGIYTGNNCKAFAGRYGNVGLILLRLQGKTGMVDRRRFRRGNDSYQNIDTVIGNARTRNLNPHSTPQAKNLYEEVILQSTSQCVPVIIFDTPLGNTEGEKCIEYLQESLQNTVDSFLNVGSTPAGYGEVIQSSQSTDEFGQRVLKRQRSLYHGRQQHLINYNAPNDLTDIVGKSMMDIPQFKYDYKHKCPICLDELGSNPNVLRSLSCSIHIFHHDCIRKSLEVSPRCPMCKKWVKEPQGMSPSGTMRITIIPDKCSGYLEDTIVIYYQIKGAIQKSYHSNPDVLHSGKNTPAYLPNNDDGKKLLKRLKYAFEHGLTFTVGTSLTTGLHDQCTWASIHHKTSLSGGTGRHGYPDVSYFLNCNEELDGLGVPPADDLPNDIDFIS</sequence>
<dbReference type="InterPro" id="IPR039396">
    <property type="entry name" value="Deltex_C"/>
</dbReference>
<accession>A0AAD3H460</accession>
<keyword evidence="7" id="KW-0863">Zinc-finger</keyword>
<dbReference type="Gene3D" id="1.25.40.570">
    <property type="match status" value="1"/>
</dbReference>
<dbReference type="Pfam" id="PF18102">
    <property type="entry name" value="DTC"/>
    <property type="match status" value="1"/>
</dbReference>
<reference evidence="9 10" key="1">
    <citation type="journal article" date="2021" name="Sci. Rep.">
        <title>The genome of the diatom Chaetoceros tenuissimus carries an ancient integrated fragment of an extant virus.</title>
        <authorList>
            <person name="Hongo Y."/>
            <person name="Kimura K."/>
            <person name="Takaki Y."/>
            <person name="Yoshida Y."/>
            <person name="Baba S."/>
            <person name="Kobayashi G."/>
            <person name="Nagasaki K."/>
            <person name="Hano T."/>
            <person name="Tomaru Y."/>
        </authorList>
    </citation>
    <scope>NUCLEOTIDE SEQUENCE [LARGE SCALE GENOMIC DNA]</scope>
    <source>
        <strain evidence="9 10">NIES-3715</strain>
    </source>
</reference>
<dbReference type="GO" id="GO:0061630">
    <property type="term" value="F:ubiquitin protein ligase activity"/>
    <property type="evidence" value="ECO:0007669"/>
    <property type="project" value="UniProtKB-EC"/>
</dbReference>
<dbReference type="EC" id="2.3.2.27" evidence="4"/>
<evidence type="ECO:0000256" key="4">
    <source>
        <dbReference type="ARBA" id="ARBA00012483"/>
    </source>
</evidence>
<protein>
    <recommendedName>
        <fullName evidence="4">RING-type E3 ubiquitin transferase</fullName>
        <ecNumber evidence="4">2.3.2.27</ecNumber>
    </recommendedName>
</protein>
<dbReference type="SUPFAM" id="SSF57850">
    <property type="entry name" value="RING/U-box"/>
    <property type="match status" value="1"/>
</dbReference>
<comment type="pathway">
    <text evidence="2">Protein modification; protein ubiquitination.</text>
</comment>
<dbReference type="Pfam" id="PF13639">
    <property type="entry name" value="zf-RING_2"/>
    <property type="match status" value="1"/>
</dbReference>